<accession>A0ABD0J5T6</accession>
<keyword evidence="2" id="KW-1185">Reference proteome</keyword>
<protein>
    <submittedName>
        <fullName evidence="1">Uncharacterized protein</fullName>
    </submittedName>
</protein>
<reference evidence="1 2" key="1">
    <citation type="journal article" date="2023" name="Sci. Data">
        <title>Genome assembly of the Korean intertidal mud-creeper Batillaria attramentaria.</title>
        <authorList>
            <person name="Patra A.K."/>
            <person name="Ho P.T."/>
            <person name="Jun S."/>
            <person name="Lee S.J."/>
            <person name="Kim Y."/>
            <person name="Won Y.J."/>
        </authorList>
    </citation>
    <scope>NUCLEOTIDE SEQUENCE [LARGE SCALE GENOMIC DNA]</scope>
    <source>
        <strain evidence="1">Wonlab-2016</strain>
    </source>
</reference>
<proteinExistence type="predicted"/>
<dbReference type="AlphaFoldDB" id="A0ABD0J5T6"/>
<dbReference type="EMBL" id="JACVVK020000618">
    <property type="protein sequence ID" value="KAK7462547.1"/>
    <property type="molecule type" value="Genomic_DNA"/>
</dbReference>
<name>A0ABD0J5T6_9CAEN</name>
<evidence type="ECO:0000313" key="2">
    <source>
        <dbReference type="Proteomes" id="UP001519460"/>
    </source>
</evidence>
<comment type="caution">
    <text evidence="1">The sequence shown here is derived from an EMBL/GenBank/DDBJ whole genome shotgun (WGS) entry which is preliminary data.</text>
</comment>
<evidence type="ECO:0000313" key="1">
    <source>
        <dbReference type="EMBL" id="KAK7462547.1"/>
    </source>
</evidence>
<gene>
    <name evidence="1" type="ORF">BaRGS_00038403</name>
</gene>
<organism evidence="1 2">
    <name type="scientific">Batillaria attramentaria</name>
    <dbReference type="NCBI Taxonomy" id="370345"/>
    <lineage>
        <taxon>Eukaryota</taxon>
        <taxon>Metazoa</taxon>
        <taxon>Spiralia</taxon>
        <taxon>Lophotrochozoa</taxon>
        <taxon>Mollusca</taxon>
        <taxon>Gastropoda</taxon>
        <taxon>Caenogastropoda</taxon>
        <taxon>Sorbeoconcha</taxon>
        <taxon>Cerithioidea</taxon>
        <taxon>Batillariidae</taxon>
        <taxon>Batillaria</taxon>
    </lineage>
</organism>
<sequence>MHTETTFSSTKEDADRPYFVRRRLPSGREKRTQSLALTFPISLANGANVWEETGCSSQTLRCVIASGLRD</sequence>
<dbReference type="Proteomes" id="UP001519460">
    <property type="component" value="Unassembled WGS sequence"/>
</dbReference>
<feature type="non-terminal residue" evidence="1">
    <location>
        <position position="70"/>
    </location>
</feature>